<dbReference type="GO" id="GO:1990481">
    <property type="term" value="P:mRNA pseudouridine synthesis"/>
    <property type="evidence" value="ECO:0007669"/>
    <property type="project" value="TreeGrafter"/>
</dbReference>
<dbReference type="NCBIfam" id="TIGR00431">
    <property type="entry name" value="TruB"/>
    <property type="match status" value="1"/>
</dbReference>
<gene>
    <name evidence="5" type="primary">truB</name>
    <name evidence="7" type="ORF">LBBP_02663</name>
</gene>
<reference evidence="7 8" key="1">
    <citation type="journal article" date="2015" name="PLoS Negl. Trop. Dis.">
        <title>Distribution of Plasmids in Distinct Leptospira Pathogenic Species.</title>
        <authorList>
            <person name="Wang Y."/>
            <person name="Zhuang X."/>
            <person name="Zhong Y."/>
            <person name="Zhang C."/>
            <person name="Zhang Y."/>
            <person name="Zeng L."/>
            <person name="Zhu Y."/>
            <person name="He P."/>
            <person name="Dong K."/>
            <person name="Pal U."/>
            <person name="Guo X."/>
            <person name="Qin J."/>
        </authorList>
    </citation>
    <scope>NUCLEOTIDE SEQUENCE [LARGE SCALE GENOMIC DNA]</scope>
    <source>
        <strain evidence="7 8">56604</strain>
    </source>
</reference>
<dbReference type="EC" id="5.4.99.25" evidence="5"/>
<dbReference type="EMBL" id="CP012029">
    <property type="protein sequence ID" value="ALO26888.1"/>
    <property type="molecule type" value="Genomic_DNA"/>
</dbReference>
<evidence type="ECO:0000313" key="8">
    <source>
        <dbReference type="Proteomes" id="UP000058857"/>
    </source>
</evidence>
<feature type="domain" description="Pseudouridine synthase II N-terminal" evidence="6">
    <location>
        <begin position="45"/>
        <end position="199"/>
    </location>
</feature>
<dbReference type="AlphaFoldDB" id="A0A0S2ITD6"/>
<evidence type="ECO:0000256" key="1">
    <source>
        <dbReference type="ARBA" id="ARBA00000385"/>
    </source>
</evidence>
<evidence type="ECO:0000256" key="2">
    <source>
        <dbReference type="ARBA" id="ARBA00005642"/>
    </source>
</evidence>
<evidence type="ECO:0000256" key="4">
    <source>
        <dbReference type="ARBA" id="ARBA00023235"/>
    </source>
</evidence>
<comment type="catalytic activity">
    <reaction evidence="1 5">
        <text>uridine(55) in tRNA = pseudouridine(55) in tRNA</text>
        <dbReference type="Rhea" id="RHEA:42532"/>
        <dbReference type="Rhea" id="RHEA-COMP:10101"/>
        <dbReference type="Rhea" id="RHEA-COMP:10102"/>
        <dbReference type="ChEBI" id="CHEBI:65314"/>
        <dbReference type="ChEBI" id="CHEBI:65315"/>
        <dbReference type="EC" id="5.4.99.25"/>
    </reaction>
</comment>
<keyword evidence="3 5" id="KW-0819">tRNA processing</keyword>
<dbReference type="PANTHER" id="PTHR13767:SF2">
    <property type="entry name" value="PSEUDOURIDYLATE SYNTHASE TRUB1"/>
    <property type="match status" value="1"/>
</dbReference>
<sequence length="317" mass="36525">MRNIFRVWMNRSDLPENPRVRTESGFLLIHKPEGMTSSDLVVAVRKKLKFKKVGHTGTLDWAASGLMILPVGSCTSFSSVFLEKEKSYQAWVKLGESTDSGDKEGEILEWLPKEQTEIWFRKHREKLKDLFEQVPTWETQEAPEVSALKVNGRRRSDLFREGVALVPAVRKIRVYQYELGIFSPELISFEIRVSAGTYIRKIVMDISDRVGFPLRLEKLVRTSIGKLNLNQADSYENLLEGKVKIHSPESILEFPIVEIPSTEVKNVFNGRKIKLEWIPGNEFLLTSSEGEVLAWCRKEEHGVHESDYKYLRVFPKN</sequence>
<organism evidence="7">
    <name type="scientific">Leptospira borgpetersenii serovar Ballum</name>
    <dbReference type="NCBI Taxonomy" id="280505"/>
    <lineage>
        <taxon>Bacteria</taxon>
        <taxon>Pseudomonadati</taxon>
        <taxon>Spirochaetota</taxon>
        <taxon>Spirochaetia</taxon>
        <taxon>Leptospirales</taxon>
        <taxon>Leptospiraceae</taxon>
        <taxon>Leptospira</taxon>
    </lineage>
</organism>
<dbReference type="GO" id="GO:0031119">
    <property type="term" value="P:tRNA pseudouridine synthesis"/>
    <property type="evidence" value="ECO:0007669"/>
    <property type="project" value="UniProtKB-UniRule"/>
</dbReference>
<dbReference type="GO" id="GO:0160148">
    <property type="term" value="F:tRNA pseudouridine(55) synthase activity"/>
    <property type="evidence" value="ECO:0007669"/>
    <property type="project" value="UniProtKB-EC"/>
</dbReference>
<dbReference type="InterPro" id="IPR014780">
    <property type="entry name" value="tRNA_psdUridine_synth_TruB"/>
</dbReference>
<evidence type="ECO:0000313" key="7">
    <source>
        <dbReference type="EMBL" id="ALO26888.1"/>
    </source>
</evidence>
<protein>
    <recommendedName>
        <fullName evidence="5">tRNA pseudouridine synthase B</fullName>
        <ecNumber evidence="5">5.4.99.25</ecNumber>
    </recommendedName>
    <alternativeName>
        <fullName evidence="5">tRNA pseudouridine(55) synthase</fullName>
        <shortName evidence="5">Psi55 synthase</shortName>
    </alternativeName>
    <alternativeName>
        <fullName evidence="5">tRNA pseudouridylate synthase</fullName>
    </alternativeName>
    <alternativeName>
        <fullName evidence="5">tRNA-uridine isomerase</fullName>
    </alternativeName>
</protein>
<comment type="similarity">
    <text evidence="2 5">Belongs to the pseudouridine synthase TruB family. Type 1 subfamily.</text>
</comment>
<dbReference type="InterPro" id="IPR002501">
    <property type="entry name" value="PsdUridine_synth_N"/>
</dbReference>
<dbReference type="PATRIC" id="fig|280505.15.peg.2600"/>
<dbReference type="Pfam" id="PF01509">
    <property type="entry name" value="TruB_N"/>
    <property type="match status" value="1"/>
</dbReference>
<comment type="function">
    <text evidence="5">Responsible for synthesis of pseudouridine from uracil-55 in the psi GC loop of transfer RNAs.</text>
</comment>
<evidence type="ECO:0000256" key="3">
    <source>
        <dbReference type="ARBA" id="ARBA00022694"/>
    </source>
</evidence>
<dbReference type="Gene3D" id="3.30.2350.10">
    <property type="entry name" value="Pseudouridine synthase"/>
    <property type="match status" value="1"/>
</dbReference>
<dbReference type="GO" id="GO:0003723">
    <property type="term" value="F:RNA binding"/>
    <property type="evidence" value="ECO:0007669"/>
    <property type="project" value="InterPro"/>
</dbReference>
<dbReference type="PANTHER" id="PTHR13767">
    <property type="entry name" value="TRNA-PSEUDOURIDINE SYNTHASE"/>
    <property type="match status" value="1"/>
</dbReference>
<accession>A0A0S2ITD6</accession>
<evidence type="ECO:0000256" key="5">
    <source>
        <dbReference type="HAMAP-Rule" id="MF_01080"/>
    </source>
</evidence>
<feature type="active site" description="Nucleophile" evidence="5">
    <location>
        <position position="60"/>
    </location>
</feature>
<dbReference type="Proteomes" id="UP000058857">
    <property type="component" value="Chromosome 1"/>
</dbReference>
<keyword evidence="4 5" id="KW-0413">Isomerase</keyword>
<name>A0A0S2ITD6_LEPBO</name>
<proteinExistence type="inferred from homology"/>
<evidence type="ECO:0000259" key="6">
    <source>
        <dbReference type="Pfam" id="PF01509"/>
    </source>
</evidence>
<dbReference type="SUPFAM" id="SSF55120">
    <property type="entry name" value="Pseudouridine synthase"/>
    <property type="match status" value="1"/>
</dbReference>
<dbReference type="InterPro" id="IPR020103">
    <property type="entry name" value="PsdUridine_synth_cat_dom_sf"/>
</dbReference>
<dbReference type="HAMAP" id="MF_01080">
    <property type="entry name" value="TruB_bact"/>
    <property type="match status" value="1"/>
</dbReference>